<dbReference type="PANTHER" id="PTHR12549:SF33">
    <property type="entry name" value="LYSINE-SPECIFIC DEMETHYLASE JMJ27"/>
    <property type="match status" value="1"/>
</dbReference>
<comment type="similarity">
    <text evidence="2">Belongs to the JARID1 histone demethylase family.</text>
</comment>
<feature type="domain" description="JmjC" evidence="6">
    <location>
        <begin position="1"/>
        <end position="198"/>
    </location>
</feature>
<proteinExistence type="inferred from homology"/>
<dbReference type="SUPFAM" id="SSF51197">
    <property type="entry name" value="Clavaminate synthase-like"/>
    <property type="match status" value="1"/>
</dbReference>
<feature type="compositionally biased region" description="Basic and acidic residues" evidence="5">
    <location>
        <begin position="60"/>
        <end position="78"/>
    </location>
</feature>
<dbReference type="Gene3D" id="2.60.120.650">
    <property type="entry name" value="Cupin"/>
    <property type="match status" value="1"/>
</dbReference>
<evidence type="ECO:0000259" key="6">
    <source>
        <dbReference type="PROSITE" id="PS51184"/>
    </source>
</evidence>
<dbReference type="Proteomes" id="UP000694864">
    <property type="component" value="Chromosome 13"/>
</dbReference>
<evidence type="ECO:0000313" key="8">
    <source>
        <dbReference type="RefSeq" id="XP_019090457.1"/>
    </source>
</evidence>
<comment type="subcellular location">
    <subcellularLocation>
        <location evidence="1">Nucleus</location>
    </subcellularLocation>
</comment>
<keyword evidence="4" id="KW-0539">Nucleus</keyword>
<evidence type="ECO:0000313" key="7">
    <source>
        <dbReference type="Proteomes" id="UP000694864"/>
    </source>
</evidence>
<dbReference type="SMART" id="SM00558">
    <property type="entry name" value="JmjC"/>
    <property type="match status" value="1"/>
</dbReference>
<dbReference type="Pfam" id="PF02373">
    <property type="entry name" value="JmjC"/>
    <property type="match status" value="1"/>
</dbReference>
<protein>
    <submittedName>
        <fullName evidence="8">Lysine-specific demethylase JMJ25-like</fullName>
    </submittedName>
</protein>
<keyword evidence="3" id="KW-0479">Metal-binding</keyword>
<keyword evidence="7" id="KW-1185">Reference proteome</keyword>
<feature type="region of interest" description="Disordered" evidence="5">
    <location>
        <begin position="52"/>
        <end position="78"/>
    </location>
</feature>
<evidence type="ECO:0000256" key="2">
    <source>
        <dbReference type="ARBA" id="ARBA00006801"/>
    </source>
</evidence>
<dbReference type="InterPro" id="IPR045109">
    <property type="entry name" value="LSDs-like"/>
</dbReference>
<evidence type="ECO:0000256" key="1">
    <source>
        <dbReference type="ARBA" id="ARBA00004123"/>
    </source>
</evidence>
<dbReference type="RefSeq" id="XP_019090457.1">
    <property type="nucleotide sequence ID" value="XM_019234912.1"/>
</dbReference>
<reference evidence="7" key="1">
    <citation type="journal article" date="2014" name="Nat. Commun.">
        <title>The emerging biofuel crop Camelina sativa retains a highly undifferentiated hexaploid genome structure.</title>
        <authorList>
            <person name="Kagale S."/>
            <person name="Koh C."/>
            <person name="Nixon J."/>
            <person name="Bollina V."/>
            <person name="Clarke W.E."/>
            <person name="Tuteja R."/>
            <person name="Spillane C."/>
            <person name="Robinson S.J."/>
            <person name="Links M.G."/>
            <person name="Clarke C."/>
            <person name="Higgins E.E."/>
            <person name="Huebert T."/>
            <person name="Sharpe A.G."/>
            <person name="Parkin I.A."/>
        </authorList>
    </citation>
    <scope>NUCLEOTIDE SEQUENCE [LARGE SCALE GENOMIC DNA]</scope>
    <source>
        <strain evidence="7">cv. DH55</strain>
    </source>
</reference>
<name>A0ABM1QUL9_CAMSA</name>
<dbReference type="GeneID" id="104738541"/>
<evidence type="ECO:0000256" key="3">
    <source>
        <dbReference type="ARBA" id="ARBA00022723"/>
    </source>
</evidence>
<reference evidence="8" key="2">
    <citation type="submission" date="2025-08" db="UniProtKB">
        <authorList>
            <consortium name="RefSeq"/>
        </authorList>
    </citation>
    <scope>IDENTIFICATION</scope>
    <source>
        <tissue evidence="8">Leaf</tissue>
    </source>
</reference>
<dbReference type="PANTHER" id="PTHR12549">
    <property type="entry name" value="JMJC DOMAIN-CONTAINING HISTONE DEMETHYLATION PROTEIN"/>
    <property type="match status" value="1"/>
</dbReference>
<dbReference type="InterPro" id="IPR003347">
    <property type="entry name" value="JmjC_dom"/>
</dbReference>
<evidence type="ECO:0000256" key="4">
    <source>
        <dbReference type="ARBA" id="ARBA00023242"/>
    </source>
</evidence>
<accession>A0ABM1QUL9</accession>
<sequence>MEESFGLHSCTTAMESGNNLKTHAGLIPQDNVTLTIESISDENRNDICLETESTSAKSIQEQKLDASKETDGNTNERSEAVDGGAVWDIFRREDVPKLIQFLKRHKHEFCHINNEPVNSVIHAIHDQTLFLSEIQKKQLKEEFDIEPWTFEQHLGEAVFIPAGCPHQVRNRQSCIKVALDFVAPESVEECLRLTHEFRRLPKDHRSSEDKLELKKIALYAASSAIRDAKELM</sequence>
<evidence type="ECO:0000256" key="5">
    <source>
        <dbReference type="SAM" id="MobiDB-lite"/>
    </source>
</evidence>
<gene>
    <name evidence="8" type="primary">LOC104738541</name>
</gene>
<organism evidence="7 8">
    <name type="scientific">Camelina sativa</name>
    <name type="common">False flax</name>
    <name type="synonym">Myagrum sativum</name>
    <dbReference type="NCBI Taxonomy" id="90675"/>
    <lineage>
        <taxon>Eukaryota</taxon>
        <taxon>Viridiplantae</taxon>
        <taxon>Streptophyta</taxon>
        <taxon>Embryophyta</taxon>
        <taxon>Tracheophyta</taxon>
        <taxon>Spermatophyta</taxon>
        <taxon>Magnoliopsida</taxon>
        <taxon>eudicotyledons</taxon>
        <taxon>Gunneridae</taxon>
        <taxon>Pentapetalae</taxon>
        <taxon>rosids</taxon>
        <taxon>malvids</taxon>
        <taxon>Brassicales</taxon>
        <taxon>Brassicaceae</taxon>
        <taxon>Camelineae</taxon>
        <taxon>Camelina</taxon>
    </lineage>
</organism>
<dbReference type="PROSITE" id="PS51184">
    <property type="entry name" value="JMJC"/>
    <property type="match status" value="1"/>
</dbReference>